<dbReference type="EMBL" id="CP032551">
    <property type="protein sequence ID" value="QGT95720.1"/>
    <property type="molecule type" value="Genomic_DNA"/>
</dbReference>
<dbReference type="PANTHER" id="PTHR36985:SF1">
    <property type="entry name" value="TRANSLOCATION AND ASSEMBLY MODULE SUBUNIT TAMB"/>
    <property type="match status" value="1"/>
</dbReference>
<evidence type="ECO:0000256" key="3">
    <source>
        <dbReference type="ARBA" id="ARBA00022989"/>
    </source>
</evidence>
<proteinExistence type="predicted"/>
<dbReference type="Proteomes" id="UP000427820">
    <property type="component" value="Chromosome"/>
</dbReference>
<feature type="domain" description="Translocation and assembly module TamB C-terminal" evidence="5">
    <location>
        <begin position="801"/>
        <end position="1139"/>
    </location>
</feature>
<keyword evidence="2" id="KW-0812">Transmembrane</keyword>
<dbReference type="GO" id="GO:0097347">
    <property type="term" value="C:TAM protein secretion complex"/>
    <property type="evidence" value="ECO:0007669"/>
    <property type="project" value="TreeGrafter"/>
</dbReference>
<reference evidence="6 7" key="1">
    <citation type="submission" date="2018-09" db="EMBL/GenBank/DDBJ databases">
        <title>Whole genome sequencing of Idiomarina andamanensis W-5T (LMG 29773T= JCM 31645T).</title>
        <authorList>
            <person name="Das S.K."/>
        </authorList>
    </citation>
    <scope>NUCLEOTIDE SEQUENCE [LARGE SCALE GENOMIC DNA]</scope>
    <source>
        <strain evidence="6 7">W-5T</strain>
    </source>
</reference>
<dbReference type="InterPro" id="IPR007452">
    <property type="entry name" value="TamB_C"/>
</dbReference>
<accession>A0AA92ET15</accession>
<dbReference type="KEGG" id="panm:D3795_05860"/>
<dbReference type="PANTHER" id="PTHR36985">
    <property type="entry name" value="TRANSLOCATION AND ASSEMBLY MODULE SUBUNIT TAMB"/>
    <property type="match status" value="1"/>
</dbReference>
<dbReference type="RefSeq" id="WP_156267026.1">
    <property type="nucleotide sequence ID" value="NZ_CP032551.1"/>
</dbReference>
<comment type="subcellular location">
    <subcellularLocation>
        <location evidence="1">Membrane</location>
        <topology evidence="1">Single-pass membrane protein</topology>
    </subcellularLocation>
</comment>
<evidence type="ECO:0000256" key="4">
    <source>
        <dbReference type="ARBA" id="ARBA00023136"/>
    </source>
</evidence>
<sequence>MKFIKYLAWTIIALFVLIPSTFAVLVMTSTGSQFVIEQSARLAGIDLEFDSLDGNLVSQLTLTNLKIQKAPWQMRIESLTLEWQPSQLIDRAIVFKKIESRSFLFEMTTTDATSTSSDAIELPQIKLPIAFIVDDFSAHTNTLVLNDARHQLPNIDSRFDWRDSKVSIKQLTIDYQRITTSMTGSVTTQHDYPMNFELTWQVSNPIAKSTIEGVTGKSRIRGTINNLDALSTFTVPPQTDSHSVYLQVKDTLTKAPSWLAEIAINKLSTAPLLPIILPTDSPWYSWLNNSTLTLEATIDNQQAAVKNFVLSGIGNKQGDVTFNGVVNNYLAIRENLSAVELRGALTSSNLAIPTEAIGLPLSINKVVGTIEGSLESFQHNLDIDATYNDTLPAFVKFSGDGSATHLTVEHAKITSDAINADVTSTIDWASELAVKASIHSLTAQLEQVLKQPSDIVDKEFRALGELTYTKNRLSAENLVINWGDNKIKLNGEMTETTPLTLSLNVPDLSTLAISDYFSGDLEATLALSGNMTERLNIQVKEIALNHRDFGNWTNTDQGLISIPIKEPLATSVTSLCFTANTRRAPANLCLDTSAANSIQTTEVTGQNLPLALLNRFRESDVAERIWGLASLNSTISYNTNTWTLIETEGALRSERTILFALDEEISTRFKYWQIDWQGNLDRLETSITAELEEDKGLVIGDLTVSKITGAADLNGDIIMELRDLTVLQWVLPDLRYENAHALAQINIKGSTQAPDITGSVELAAQEIGFAQSGLLLTDVRIAAFDTPTIDNGITLDGQAQSGQGWISIAGLLEPLKPELELNIKGEQFRAIQIPTATIDISPDLKITLIDERIDVSGEVKVPFIRIDQPELAETGVTASSDVQVYKNGEPIREQQTTLYPIYADIRVTLGDDIKVSGFGFEGELGGSLRLRETPTRALTASGNISVNKGFYEIYGQRLEIDRGSLIYNGGPIDNPGLDLRVERSSENMLATEDVRVGAQVSGTLQEPDFRLYSTPAMPDSEVLSYLILGRGSGAATAGNENLQLQALILLGSKGTDFIGESLQDTFGFDEFGIDSTMNPNDTSFYIGKYLSPKLYVKYGVGLFEDTNTFLVRYLLSEKLIIETTASSEAQGGDIFYTIEK</sequence>
<name>A0AA92ET15_9GAMM</name>
<dbReference type="GO" id="GO:0009306">
    <property type="term" value="P:protein secretion"/>
    <property type="evidence" value="ECO:0007669"/>
    <property type="project" value="InterPro"/>
</dbReference>
<dbReference type="AlphaFoldDB" id="A0AA92ET15"/>
<dbReference type="GO" id="GO:0005886">
    <property type="term" value="C:plasma membrane"/>
    <property type="evidence" value="ECO:0007669"/>
    <property type="project" value="InterPro"/>
</dbReference>
<evidence type="ECO:0000256" key="2">
    <source>
        <dbReference type="ARBA" id="ARBA00022692"/>
    </source>
</evidence>
<evidence type="ECO:0000256" key="1">
    <source>
        <dbReference type="ARBA" id="ARBA00004167"/>
    </source>
</evidence>
<evidence type="ECO:0000313" key="6">
    <source>
        <dbReference type="EMBL" id="QGT95720.1"/>
    </source>
</evidence>
<keyword evidence="3" id="KW-1133">Transmembrane helix</keyword>
<keyword evidence="7" id="KW-1185">Reference proteome</keyword>
<evidence type="ECO:0000259" key="5">
    <source>
        <dbReference type="Pfam" id="PF04357"/>
    </source>
</evidence>
<dbReference type="Pfam" id="PF04357">
    <property type="entry name" value="TamB"/>
    <property type="match status" value="1"/>
</dbReference>
<keyword evidence="4" id="KW-0472">Membrane</keyword>
<organism evidence="6 7">
    <name type="scientific">Pseudidiomarina andamanensis</name>
    <dbReference type="NCBI Taxonomy" id="1940690"/>
    <lineage>
        <taxon>Bacteria</taxon>
        <taxon>Pseudomonadati</taxon>
        <taxon>Pseudomonadota</taxon>
        <taxon>Gammaproteobacteria</taxon>
        <taxon>Alteromonadales</taxon>
        <taxon>Idiomarinaceae</taxon>
        <taxon>Pseudidiomarina</taxon>
    </lineage>
</organism>
<evidence type="ECO:0000313" key="7">
    <source>
        <dbReference type="Proteomes" id="UP000427820"/>
    </source>
</evidence>
<gene>
    <name evidence="6" type="ORF">D3795_05860</name>
</gene>
<protein>
    <recommendedName>
        <fullName evidence="5">Translocation and assembly module TamB C-terminal domain-containing protein</fullName>
    </recommendedName>
</protein>